<proteinExistence type="predicted"/>
<evidence type="ECO:0000313" key="1">
    <source>
        <dbReference type="Proteomes" id="UP000887580"/>
    </source>
</evidence>
<sequence length="291" mass="33768">MAAADYGDQVMAEIGVNNDNIANNDVGMQNYENLFERLTVRNENCAKWGKRTSNILLHPNFPQHLNHLKDVKITKKFFGEKLQNGWIKETLKKDVGYDLKSLRIMSSCITSDEFAVICEKSEIENVYIHKCYASTQLQIGEIARFLKKATKIWIDIKDITFERDWLQHFMVHGNNDGNEIKIETFTIHNIPIQRMEPYLLEEFLKTVASTQENVVTFSFKEKIKVKALSKFMDTVFKRVPKQQFDHFNSTQKFIVRFNSGTKNYKNYYYVSAAAINGIQDDLAADLKSLHT</sequence>
<protein>
    <submittedName>
        <fullName evidence="2">Uncharacterized protein</fullName>
    </submittedName>
</protein>
<dbReference type="Proteomes" id="UP000887580">
    <property type="component" value="Unplaced"/>
</dbReference>
<dbReference type="WBParaSite" id="PS1159_v2.g17123.t2">
    <property type="protein sequence ID" value="PS1159_v2.g17123.t2"/>
    <property type="gene ID" value="PS1159_v2.g17123"/>
</dbReference>
<reference evidence="2" key="1">
    <citation type="submission" date="2022-11" db="UniProtKB">
        <authorList>
            <consortium name="WormBaseParasite"/>
        </authorList>
    </citation>
    <scope>IDENTIFICATION</scope>
</reference>
<accession>A0AC35FG17</accession>
<name>A0AC35FG17_9BILA</name>
<evidence type="ECO:0000313" key="2">
    <source>
        <dbReference type="WBParaSite" id="PS1159_v2.g17123.t2"/>
    </source>
</evidence>
<organism evidence="1 2">
    <name type="scientific">Panagrolaimus sp. PS1159</name>
    <dbReference type="NCBI Taxonomy" id="55785"/>
    <lineage>
        <taxon>Eukaryota</taxon>
        <taxon>Metazoa</taxon>
        <taxon>Ecdysozoa</taxon>
        <taxon>Nematoda</taxon>
        <taxon>Chromadorea</taxon>
        <taxon>Rhabditida</taxon>
        <taxon>Tylenchina</taxon>
        <taxon>Panagrolaimomorpha</taxon>
        <taxon>Panagrolaimoidea</taxon>
        <taxon>Panagrolaimidae</taxon>
        <taxon>Panagrolaimus</taxon>
    </lineage>
</organism>